<dbReference type="InterPro" id="IPR016171">
    <property type="entry name" value="Vanillyl_alc_oxidase_C-sub2"/>
</dbReference>
<evidence type="ECO:0000313" key="4">
    <source>
        <dbReference type="Proteomes" id="UP000230407"/>
    </source>
</evidence>
<dbReference type="EMBL" id="PGGW01000058">
    <property type="protein sequence ID" value="PJE96467.1"/>
    <property type="molecule type" value="Genomic_DNA"/>
</dbReference>
<feature type="domain" description="FAD-binding PCMH-type" evidence="2">
    <location>
        <begin position="12"/>
        <end position="196"/>
    </location>
</feature>
<dbReference type="Gene3D" id="3.30.70.2530">
    <property type="match status" value="1"/>
</dbReference>
<accession>A0A2M8LWX6</accession>
<dbReference type="PANTHER" id="PTHR43762">
    <property type="entry name" value="L-GULONOLACTONE OXIDASE"/>
    <property type="match status" value="1"/>
</dbReference>
<comment type="caution">
    <text evidence="3">The sequence shown here is derived from an EMBL/GenBank/DDBJ whole genome shotgun (WGS) entry which is preliminary data.</text>
</comment>
<dbReference type="Gene3D" id="3.30.43.10">
    <property type="entry name" value="Uridine Diphospho-n-acetylenolpyruvylglucosamine Reductase, domain 2"/>
    <property type="match status" value="1"/>
</dbReference>
<dbReference type="GO" id="GO:0016020">
    <property type="term" value="C:membrane"/>
    <property type="evidence" value="ECO:0007669"/>
    <property type="project" value="InterPro"/>
</dbReference>
<reference evidence="3 4" key="1">
    <citation type="submission" date="2017-11" db="EMBL/GenBank/DDBJ databases">
        <title>Streptomyces carmine sp. nov., a novel actinomycete isolated from Sophora alopecuroides in Xinjiang, China.</title>
        <authorList>
            <person name="Wang Y."/>
            <person name="Luo X."/>
            <person name="Wan C."/>
            <person name="Zhang L."/>
        </authorList>
    </citation>
    <scope>NUCLEOTIDE SEQUENCE [LARGE SCALE GENOMIC DNA]</scope>
    <source>
        <strain evidence="3 4">TRM SA0054</strain>
    </source>
</reference>
<evidence type="ECO:0000313" key="3">
    <source>
        <dbReference type="EMBL" id="PJE96467.1"/>
    </source>
</evidence>
<dbReference type="Gene3D" id="3.30.465.10">
    <property type="match status" value="1"/>
</dbReference>
<dbReference type="InterPro" id="IPR016167">
    <property type="entry name" value="FAD-bd_PCMH_sub1"/>
</dbReference>
<dbReference type="InterPro" id="IPR006094">
    <property type="entry name" value="Oxid_FAD_bind_N"/>
</dbReference>
<dbReference type="PANTHER" id="PTHR43762:SF1">
    <property type="entry name" value="D-ARABINONO-1,4-LACTONE OXIDASE"/>
    <property type="match status" value="1"/>
</dbReference>
<dbReference type="RefSeq" id="WP_100202960.1">
    <property type="nucleotide sequence ID" value="NZ_PGGW01000058.1"/>
</dbReference>
<dbReference type="InterPro" id="IPR016166">
    <property type="entry name" value="FAD-bd_PCMH"/>
</dbReference>
<organism evidence="3 4">
    <name type="scientific">Streptomyces carminius</name>
    <dbReference type="NCBI Taxonomy" id="2665496"/>
    <lineage>
        <taxon>Bacteria</taxon>
        <taxon>Bacillati</taxon>
        <taxon>Actinomycetota</taxon>
        <taxon>Actinomycetes</taxon>
        <taxon>Kitasatosporales</taxon>
        <taxon>Streptomycetaceae</taxon>
        <taxon>Streptomyces</taxon>
    </lineage>
</organism>
<dbReference type="Pfam" id="PF01565">
    <property type="entry name" value="FAD_binding_4"/>
    <property type="match status" value="1"/>
</dbReference>
<proteinExistence type="predicted"/>
<keyword evidence="1" id="KW-0560">Oxidoreductase</keyword>
<dbReference type="GO" id="GO:0071949">
    <property type="term" value="F:FAD binding"/>
    <property type="evidence" value="ECO:0007669"/>
    <property type="project" value="InterPro"/>
</dbReference>
<dbReference type="InterPro" id="IPR007173">
    <property type="entry name" value="ALO_C"/>
</dbReference>
<dbReference type="InterPro" id="IPR016169">
    <property type="entry name" value="FAD-bd_PCMH_sub2"/>
</dbReference>
<dbReference type="Proteomes" id="UP000230407">
    <property type="component" value="Unassembled WGS sequence"/>
</dbReference>
<dbReference type="Gene3D" id="1.10.45.10">
    <property type="entry name" value="Vanillyl-alcohol Oxidase, Chain A, domain 4"/>
    <property type="match status" value="1"/>
</dbReference>
<dbReference type="AlphaFoldDB" id="A0A2M8LWX6"/>
<dbReference type="InterPro" id="IPR010031">
    <property type="entry name" value="FAD_lactone_oxidase-like"/>
</dbReference>
<dbReference type="PROSITE" id="PS51387">
    <property type="entry name" value="FAD_PCMH"/>
    <property type="match status" value="1"/>
</dbReference>
<dbReference type="Pfam" id="PF04030">
    <property type="entry name" value="ALO"/>
    <property type="match status" value="1"/>
</dbReference>
<dbReference type="GO" id="GO:0080049">
    <property type="term" value="F:L-gulono-1,4-lactone dehydrogenase activity"/>
    <property type="evidence" value="ECO:0007669"/>
    <property type="project" value="TreeGrafter"/>
</dbReference>
<evidence type="ECO:0000256" key="1">
    <source>
        <dbReference type="ARBA" id="ARBA00023002"/>
    </source>
</evidence>
<dbReference type="GO" id="GO:0003885">
    <property type="term" value="F:D-arabinono-1,4-lactone oxidase activity"/>
    <property type="evidence" value="ECO:0007669"/>
    <property type="project" value="InterPro"/>
</dbReference>
<keyword evidence="4" id="KW-1185">Reference proteome</keyword>
<protein>
    <submittedName>
        <fullName evidence="3">FAD-binding protein</fullName>
    </submittedName>
</protein>
<evidence type="ECO:0000259" key="2">
    <source>
        <dbReference type="PROSITE" id="PS51387"/>
    </source>
</evidence>
<name>A0A2M8LWX6_9ACTN</name>
<gene>
    <name evidence="3" type="ORF">CUT44_18395</name>
</gene>
<sequence length="450" mass="47121">MAATLTNWAGNVEFTTRTLHRPASPGRLRDLVTDAAAAGGRLKVLGSGHSFNRIADTTGALIALDALPAARTAEVDTASRTVRVGGAVRFGELCPVLRRHGLALPNLPSTPHFTLAGAYATGTHGSGHTGGTLAAAVRSVELLTADGATVTVTRGGAGTGGPGGAATEPSDEFFGSVVSLGALGVVTALTVEAVEAYEIEQYVYEGLPWPVLTEHAGRILGAAYSVSVFTDWAGPPRVWVKHRAGGPRPDLAWTGARPADGPRHPIEGMPVENATEQGGVAGPWDERLPHFRAGFVPSVGDELQSEYFVPAARAAGAVAALRELGGLLAPVLQVSEIRTVAADPHWLSPAHGRDSVAFHFTWIPDTAAVEPVLRRIEEALAPFGVRPHWGKLSGMAPETLAASYGHWADFRALLRRRDPAGVFRNALLDRWFPPEPDGTGRGGADRAGNP</sequence>
<dbReference type="Gene3D" id="3.30.70.2520">
    <property type="match status" value="1"/>
</dbReference>
<dbReference type="InterPro" id="IPR036318">
    <property type="entry name" value="FAD-bd_PCMH-like_sf"/>
</dbReference>
<dbReference type="SUPFAM" id="SSF56176">
    <property type="entry name" value="FAD-binding/transporter-associated domain-like"/>
    <property type="match status" value="1"/>
</dbReference>